<evidence type="ECO:0000256" key="1">
    <source>
        <dbReference type="ARBA" id="ARBA00004123"/>
    </source>
</evidence>
<dbReference type="Proteomes" id="UP001177140">
    <property type="component" value="Unassembled WGS sequence"/>
</dbReference>
<dbReference type="GO" id="GO:0000977">
    <property type="term" value="F:RNA polymerase II transcription regulatory region sequence-specific DNA binding"/>
    <property type="evidence" value="ECO:0007669"/>
    <property type="project" value="InterPro"/>
</dbReference>
<protein>
    <submittedName>
        <fullName evidence="10">Uncharacterized protein</fullName>
    </submittedName>
</protein>
<dbReference type="GO" id="GO:0045944">
    <property type="term" value="P:positive regulation of transcription by RNA polymerase II"/>
    <property type="evidence" value="ECO:0007669"/>
    <property type="project" value="InterPro"/>
</dbReference>
<evidence type="ECO:0000256" key="7">
    <source>
        <dbReference type="SAM" id="MobiDB-lite"/>
    </source>
</evidence>
<dbReference type="Pfam" id="PF00319">
    <property type="entry name" value="SRF-TF"/>
    <property type="match status" value="1"/>
</dbReference>
<feature type="region of interest" description="Disordered" evidence="7">
    <location>
        <begin position="212"/>
        <end position="248"/>
    </location>
</feature>
<comment type="subcellular location">
    <subcellularLocation>
        <location evidence="1">Nucleus</location>
    </subcellularLocation>
</comment>
<dbReference type="PROSITE" id="PS00350">
    <property type="entry name" value="MADS_BOX_1"/>
    <property type="match status" value="1"/>
</dbReference>
<keyword evidence="5" id="KW-0539">Nucleus</keyword>
<gene>
    <name evidence="10" type="ORF">MKW94_003739</name>
</gene>
<dbReference type="FunFam" id="3.40.1810.10:FF:000003">
    <property type="entry name" value="MADS-box transcription factor MADS-MC"/>
    <property type="match status" value="1"/>
</dbReference>
<dbReference type="PROSITE" id="PS51297">
    <property type="entry name" value="K_BOX"/>
    <property type="match status" value="1"/>
</dbReference>
<reference evidence="10" key="1">
    <citation type="submission" date="2022-03" db="EMBL/GenBank/DDBJ databases">
        <title>A functionally conserved STORR gene fusion in Papaver species that diverged 16.8 million years ago.</title>
        <authorList>
            <person name="Catania T."/>
        </authorList>
    </citation>
    <scope>NUCLEOTIDE SEQUENCE</scope>
    <source>
        <strain evidence="10">S-191538</strain>
    </source>
</reference>
<feature type="domain" description="K-box" evidence="9">
    <location>
        <begin position="86"/>
        <end position="176"/>
    </location>
</feature>
<dbReference type="PROSITE" id="PS50066">
    <property type="entry name" value="MADS_BOX_2"/>
    <property type="match status" value="1"/>
</dbReference>
<organism evidence="10 11">
    <name type="scientific">Papaver nudicaule</name>
    <name type="common">Iceland poppy</name>
    <dbReference type="NCBI Taxonomy" id="74823"/>
    <lineage>
        <taxon>Eukaryota</taxon>
        <taxon>Viridiplantae</taxon>
        <taxon>Streptophyta</taxon>
        <taxon>Embryophyta</taxon>
        <taxon>Tracheophyta</taxon>
        <taxon>Spermatophyta</taxon>
        <taxon>Magnoliopsida</taxon>
        <taxon>Ranunculales</taxon>
        <taxon>Papaveraceae</taxon>
        <taxon>Papaveroideae</taxon>
        <taxon>Papaver</taxon>
    </lineage>
</organism>
<dbReference type="InterPro" id="IPR002100">
    <property type="entry name" value="TF_MADSbox"/>
</dbReference>
<dbReference type="CDD" id="cd00265">
    <property type="entry name" value="MADS_MEF2_like"/>
    <property type="match status" value="1"/>
</dbReference>
<evidence type="ECO:0000313" key="10">
    <source>
        <dbReference type="EMBL" id="MCL7035910.1"/>
    </source>
</evidence>
<feature type="domain" description="MADS-box" evidence="8">
    <location>
        <begin position="1"/>
        <end position="61"/>
    </location>
</feature>
<dbReference type="InterPro" id="IPR002487">
    <property type="entry name" value="TF_Kbox"/>
</dbReference>
<dbReference type="InterPro" id="IPR033896">
    <property type="entry name" value="MEF2-like_N"/>
</dbReference>
<feature type="compositionally biased region" description="Basic and acidic residues" evidence="7">
    <location>
        <begin position="216"/>
        <end position="238"/>
    </location>
</feature>
<keyword evidence="3" id="KW-0238">DNA-binding</keyword>
<evidence type="ECO:0000256" key="5">
    <source>
        <dbReference type="ARBA" id="ARBA00023242"/>
    </source>
</evidence>
<feature type="compositionally biased region" description="Polar residues" evidence="7">
    <location>
        <begin position="239"/>
        <end position="248"/>
    </location>
</feature>
<dbReference type="GO" id="GO:0003700">
    <property type="term" value="F:DNA-binding transcription factor activity"/>
    <property type="evidence" value="ECO:0007669"/>
    <property type="project" value="InterPro"/>
</dbReference>
<dbReference type="InterPro" id="IPR036879">
    <property type="entry name" value="TF_MADSbox_sf"/>
</dbReference>
<dbReference type="InterPro" id="IPR050142">
    <property type="entry name" value="MADS-box/MEF2_TF"/>
</dbReference>
<comment type="caution">
    <text evidence="10">The sequence shown here is derived from an EMBL/GenBank/DDBJ whole genome shotgun (WGS) entry which is preliminary data.</text>
</comment>
<dbReference type="AlphaFoldDB" id="A0AA41SJ86"/>
<evidence type="ECO:0000256" key="4">
    <source>
        <dbReference type="ARBA" id="ARBA00023163"/>
    </source>
</evidence>
<feature type="coiled-coil region" evidence="6">
    <location>
        <begin position="156"/>
        <end position="183"/>
    </location>
</feature>
<accession>A0AA41SJ86</accession>
<dbReference type="EMBL" id="JAJJMA010162292">
    <property type="protein sequence ID" value="MCL7035910.1"/>
    <property type="molecule type" value="Genomic_DNA"/>
</dbReference>
<keyword evidence="6" id="KW-0175">Coiled coil</keyword>
<evidence type="ECO:0000256" key="2">
    <source>
        <dbReference type="ARBA" id="ARBA00023015"/>
    </source>
</evidence>
<evidence type="ECO:0000313" key="11">
    <source>
        <dbReference type="Proteomes" id="UP001177140"/>
    </source>
</evidence>
<evidence type="ECO:0000256" key="3">
    <source>
        <dbReference type="ARBA" id="ARBA00023125"/>
    </source>
</evidence>
<dbReference type="SMART" id="SM00432">
    <property type="entry name" value="MADS"/>
    <property type="match status" value="1"/>
</dbReference>
<keyword evidence="2" id="KW-0805">Transcription regulation</keyword>
<dbReference type="SUPFAM" id="SSF55455">
    <property type="entry name" value="SRF-like"/>
    <property type="match status" value="1"/>
</dbReference>
<proteinExistence type="predicted"/>
<name>A0AA41SJ86_PAPNU</name>
<evidence type="ECO:0000259" key="8">
    <source>
        <dbReference type="PROSITE" id="PS50066"/>
    </source>
</evidence>
<dbReference type="Pfam" id="PF01486">
    <property type="entry name" value="K-box"/>
    <property type="match status" value="1"/>
</dbReference>
<evidence type="ECO:0000256" key="6">
    <source>
        <dbReference type="SAM" id="Coils"/>
    </source>
</evidence>
<dbReference type="PRINTS" id="PR00404">
    <property type="entry name" value="MADSDOMAIN"/>
</dbReference>
<dbReference type="PANTHER" id="PTHR48019">
    <property type="entry name" value="SERUM RESPONSE FACTOR HOMOLOG"/>
    <property type="match status" value="1"/>
</dbReference>
<keyword evidence="11" id="KW-1185">Reference proteome</keyword>
<dbReference type="Gene3D" id="3.40.1810.10">
    <property type="entry name" value="Transcription factor, MADS-box"/>
    <property type="match status" value="1"/>
</dbReference>
<keyword evidence="4" id="KW-0804">Transcription</keyword>
<sequence length="248" mass="28461">MVRGKFEIKKIENAASRQVTFSKRRVGLLKKATELSVLCDAEVALIIFSSSGKLYEFSSSGMKRTLSRYNKCDSSVTKSLVEYDPERQQSKEISMLKDEILKLRVTHLRMLGKELMGLGLKELQHLEDQLNEGMLLVKVRKDNVLYDEIDQSRLHEERAVMENRILRKQVEELQALLPSVERTRAPYLEFHSMERKHSSHFKHGLLSPKSVCPCSSEKHSSEKHDDSDTSLHLGKKESQISASEQFQA</sequence>
<dbReference type="GO" id="GO:0005634">
    <property type="term" value="C:nucleus"/>
    <property type="evidence" value="ECO:0007669"/>
    <property type="project" value="UniProtKB-SubCell"/>
</dbReference>
<dbReference type="GO" id="GO:0046983">
    <property type="term" value="F:protein dimerization activity"/>
    <property type="evidence" value="ECO:0007669"/>
    <property type="project" value="InterPro"/>
</dbReference>
<evidence type="ECO:0000259" key="9">
    <source>
        <dbReference type="PROSITE" id="PS51297"/>
    </source>
</evidence>